<dbReference type="AlphaFoldDB" id="A0A0G1PL51"/>
<organism evidence="1 2">
    <name type="scientific">Candidatus Collierbacteria bacterium GW2011_GWA2_46_26</name>
    <dbReference type="NCBI Taxonomy" id="1618381"/>
    <lineage>
        <taxon>Bacteria</taxon>
        <taxon>Candidatus Collieribacteriota</taxon>
    </lineage>
</organism>
<sequence length="164" mass="18753">MPENTFNVVFEYDETTGGAYGVRTWTSYRDQAEAEAMTKVRTNEKIIAQGVSDEEALDLTSLTPEICRLMCAVEQAFQDEIRPSKEMISFHMSNAKYAIAADRQRISERHLVRHNGHRYIQAARKLLASRPTFKTASMQGAMIFLQNQQGQVVLDLQDFTFPRE</sequence>
<accession>A0A0G1PL51</accession>
<dbReference type="Proteomes" id="UP000034794">
    <property type="component" value="Unassembled WGS sequence"/>
</dbReference>
<evidence type="ECO:0000313" key="1">
    <source>
        <dbReference type="EMBL" id="KKU33427.1"/>
    </source>
</evidence>
<gene>
    <name evidence="1" type="ORF">UX47_C0004G0072</name>
</gene>
<dbReference type="EMBL" id="LCMI01000004">
    <property type="protein sequence ID" value="KKU33427.1"/>
    <property type="molecule type" value="Genomic_DNA"/>
</dbReference>
<proteinExistence type="predicted"/>
<comment type="caution">
    <text evidence="1">The sequence shown here is derived from an EMBL/GenBank/DDBJ whole genome shotgun (WGS) entry which is preliminary data.</text>
</comment>
<reference evidence="1 2" key="1">
    <citation type="journal article" date="2015" name="Nature">
        <title>rRNA introns, odd ribosomes, and small enigmatic genomes across a large radiation of phyla.</title>
        <authorList>
            <person name="Brown C.T."/>
            <person name="Hug L.A."/>
            <person name="Thomas B.C."/>
            <person name="Sharon I."/>
            <person name="Castelle C.J."/>
            <person name="Singh A."/>
            <person name="Wilkins M.J."/>
            <person name="Williams K.H."/>
            <person name="Banfield J.F."/>
        </authorList>
    </citation>
    <scope>NUCLEOTIDE SEQUENCE [LARGE SCALE GENOMIC DNA]</scope>
</reference>
<name>A0A0G1PL51_9BACT</name>
<evidence type="ECO:0000313" key="2">
    <source>
        <dbReference type="Proteomes" id="UP000034794"/>
    </source>
</evidence>
<protein>
    <submittedName>
        <fullName evidence="1">Uncharacterized protein</fullName>
    </submittedName>
</protein>